<keyword evidence="3" id="KW-1185">Reference proteome</keyword>
<dbReference type="Gramene" id="Pp3c2_23494V3.1">
    <property type="protein sequence ID" value="PAC:32937644.CDS.1"/>
    <property type="gene ID" value="Pp3c2_23494"/>
</dbReference>
<evidence type="ECO:0000313" key="2">
    <source>
        <dbReference type="EnsemblPlants" id="PAC:32937644.CDS.1"/>
    </source>
</evidence>
<organism evidence="1">
    <name type="scientific">Physcomitrium patens</name>
    <name type="common">Spreading-leaved earth moss</name>
    <name type="synonym">Physcomitrella patens</name>
    <dbReference type="NCBI Taxonomy" id="3218"/>
    <lineage>
        <taxon>Eukaryota</taxon>
        <taxon>Viridiplantae</taxon>
        <taxon>Streptophyta</taxon>
        <taxon>Embryophyta</taxon>
        <taxon>Bryophyta</taxon>
        <taxon>Bryophytina</taxon>
        <taxon>Bryopsida</taxon>
        <taxon>Funariidae</taxon>
        <taxon>Funariales</taxon>
        <taxon>Funariaceae</taxon>
        <taxon>Physcomitrium</taxon>
    </lineage>
</organism>
<gene>
    <name evidence="1" type="ORF">PHYPA_003111</name>
</gene>
<evidence type="ECO:0000313" key="1">
    <source>
        <dbReference type="EMBL" id="PNR60318.1"/>
    </source>
</evidence>
<evidence type="ECO:0000313" key="3">
    <source>
        <dbReference type="Proteomes" id="UP000006727"/>
    </source>
</evidence>
<name>A0A2K1L2R0_PHYPA</name>
<proteinExistence type="predicted"/>
<dbReference type="Proteomes" id="UP000006727">
    <property type="component" value="Chromosome 2"/>
</dbReference>
<reference evidence="2" key="3">
    <citation type="submission" date="2020-12" db="UniProtKB">
        <authorList>
            <consortium name="EnsemblPlants"/>
        </authorList>
    </citation>
    <scope>IDENTIFICATION</scope>
</reference>
<dbReference type="EMBL" id="ABEU02000002">
    <property type="protein sequence ID" value="PNR60318.1"/>
    <property type="molecule type" value="Genomic_DNA"/>
</dbReference>
<dbReference type="InParanoid" id="A0A2K1L2R0"/>
<accession>A0A2K1L2R0</accession>
<reference evidence="1 3" key="2">
    <citation type="journal article" date="2018" name="Plant J.">
        <title>The Physcomitrella patens chromosome-scale assembly reveals moss genome structure and evolution.</title>
        <authorList>
            <person name="Lang D."/>
            <person name="Ullrich K.K."/>
            <person name="Murat F."/>
            <person name="Fuchs J."/>
            <person name="Jenkins J."/>
            <person name="Haas F.B."/>
            <person name="Piednoel M."/>
            <person name="Gundlach H."/>
            <person name="Van Bel M."/>
            <person name="Meyberg R."/>
            <person name="Vives C."/>
            <person name="Morata J."/>
            <person name="Symeonidi A."/>
            <person name="Hiss M."/>
            <person name="Muchero W."/>
            <person name="Kamisugi Y."/>
            <person name="Saleh O."/>
            <person name="Blanc G."/>
            <person name="Decker E.L."/>
            <person name="van Gessel N."/>
            <person name="Grimwood J."/>
            <person name="Hayes R.D."/>
            <person name="Graham S.W."/>
            <person name="Gunter L.E."/>
            <person name="McDaniel S.F."/>
            <person name="Hoernstein S.N.W."/>
            <person name="Larsson A."/>
            <person name="Li F.W."/>
            <person name="Perroud P.F."/>
            <person name="Phillips J."/>
            <person name="Ranjan P."/>
            <person name="Rokshar D.S."/>
            <person name="Rothfels C.J."/>
            <person name="Schneider L."/>
            <person name="Shu S."/>
            <person name="Stevenson D.W."/>
            <person name="Thummler F."/>
            <person name="Tillich M."/>
            <person name="Villarreal Aguilar J.C."/>
            <person name="Widiez T."/>
            <person name="Wong G.K."/>
            <person name="Wymore A."/>
            <person name="Zhang Y."/>
            <person name="Zimmer A.D."/>
            <person name="Quatrano R.S."/>
            <person name="Mayer K.F.X."/>
            <person name="Goodstein D."/>
            <person name="Casacuberta J.M."/>
            <person name="Vandepoele K."/>
            <person name="Reski R."/>
            <person name="Cuming A.C."/>
            <person name="Tuskan G.A."/>
            <person name="Maumus F."/>
            <person name="Salse J."/>
            <person name="Schmutz J."/>
            <person name="Rensing S.A."/>
        </authorList>
    </citation>
    <scope>NUCLEOTIDE SEQUENCE [LARGE SCALE GENOMIC DNA]</scope>
    <source>
        <strain evidence="2 3">cv. Gransden 2004</strain>
    </source>
</reference>
<dbReference type="AlphaFoldDB" id="A0A2K1L2R0"/>
<protein>
    <submittedName>
        <fullName evidence="1 2">Uncharacterized protein</fullName>
    </submittedName>
</protein>
<dbReference type="EnsemblPlants" id="Pp3c2_23494V3.1">
    <property type="protein sequence ID" value="PAC:32937644.CDS.1"/>
    <property type="gene ID" value="Pp3c2_23494"/>
</dbReference>
<sequence>MLLQEIALRSILCTPLCVFHFPPSLLGNVLCSPKSFIREAKKVGFAPAKAILGKSRKLPKGPKIAASLFALRGKRAEKKM</sequence>
<reference evidence="1 3" key="1">
    <citation type="journal article" date="2008" name="Science">
        <title>The Physcomitrella genome reveals evolutionary insights into the conquest of land by plants.</title>
        <authorList>
            <person name="Rensing S."/>
            <person name="Lang D."/>
            <person name="Zimmer A."/>
            <person name="Terry A."/>
            <person name="Salamov A."/>
            <person name="Shapiro H."/>
            <person name="Nishiyama T."/>
            <person name="Perroud P.-F."/>
            <person name="Lindquist E."/>
            <person name="Kamisugi Y."/>
            <person name="Tanahashi T."/>
            <person name="Sakakibara K."/>
            <person name="Fujita T."/>
            <person name="Oishi K."/>
            <person name="Shin-I T."/>
            <person name="Kuroki Y."/>
            <person name="Toyoda A."/>
            <person name="Suzuki Y."/>
            <person name="Hashimoto A."/>
            <person name="Yamaguchi K."/>
            <person name="Sugano A."/>
            <person name="Kohara Y."/>
            <person name="Fujiyama A."/>
            <person name="Anterola A."/>
            <person name="Aoki S."/>
            <person name="Ashton N."/>
            <person name="Barbazuk W.B."/>
            <person name="Barker E."/>
            <person name="Bennetzen J."/>
            <person name="Bezanilla M."/>
            <person name="Blankenship R."/>
            <person name="Cho S.H."/>
            <person name="Dutcher S."/>
            <person name="Estelle M."/>
            <person name="Fawcett J.A."/>
            <person name="Gundlach H."/>
            <person name="Hanada K."/>
            <person name="Heyl A."/>
            <person name="Hicks K.A."/>
            <person name="Hugh J."/>
            <person name="Lohr M."/>
            <person name="Mayer K."/>
            <person name="Melkozernov A."/>
            <person name="Murata T."/>
            <person name="Nelson D."/>
            <person name="Pils B."/>
            <person name="Prigge M."/>
            <person name="Reiss B."/>
            <person name="Renner T."/>
            <person name="Rombauts S."/>
            <person name="Rushton P."/>
            <person name="Sanderfoot A."/>
            <person name="Schween G."/>
            <person name="Shiu S.-H."/>
            <person name="Stueber K."/>
            <person name="Theodoulou F.L."/>
            <person name="Tu H."/>
            <person name="Van de Peer Y."/>
            <person name="Verrier P.J."/>
            <person name="Waters E."/>
            <person name="Wood A."/>
            <person name="Yang L."/>
            <person name="Cove D."/>
            <person name="Cuming A."/>
            <person name="Hasebe M."/>
            <person name="Lucas S."/>
            <person name="Mishler D.B."/>
            <person name="Reski R."/>
            <person name="Grigoriev I."/>
            <person name="Quatrano R.S."/>
            <person name="Boore J.L."/>
        </authorList>
    </citation>
    <scope>NUCLEOTIDE SEQUENCE [LARGE SCALE GENOMIC DNA]</scope>
    <source>
        <strain evidence="2 3">cv. Gransden 2004</strain>
    </source>
</reference>